<sequence>MGTGKCAVNGNGFSVGDCVVYAGNGICRINDIRTEKFSDMEERLYYVMNSVYDDKAKFYLPVHMDGSCEKLRPLLSRDEILSVIDKSEDIGAQWIENDESRTAVFEDVLKSRDISKILWLIKILHVHKAEMRESGKKFRACDEKILAAAERGVKEEFAFVLGLRRDGVIPYIVNYLTGRRDAEDDERRRTGADRANTVHYAFERAKQQGKNRPLQEGAL</sequence>
<evidence type="ECO:0000259" key="1">
    <source>
        <dbReference type="SMART" id="SM01058"/>
    </source>
</evidence>
<dbReference type="STRING" id="2754.EH55_02145"/>
<dbReference type="eggNOG" id="COG1329">
    <property type="taxonomic scope" value="Bacteria"/>
</dbReference>
<dbReference type="Pfam" id="PF02559">
    <property type="entry name" value="CarD_TRCF_RID"/>
    <property type="match status" value="1"/>
</dbReference>
<dbReference type="Gene3D" id="2.40.10.170">
    <property type="match status" value="1"/>
</dbReference>
<dbReference type="InterPro" id="IPR003711">
    <property type="entry name" value="CarD-like/TRCF_RID"/>
</dbReference>
<dbReference type="Proteomes" id="UP000027665">
    <property type="component" value="Unassembled WGS sequence"/>
</dbReference>
<dbReference type="OrthoDB" id="9786074at2"/>
<dbReference type="InterPro" id="IPR042215">
    <property type="entry name" value="CarD-like_C"/>
</dbReference>
<dbReference type="GeneID" id="90982480"/>
<keyword evidence="3" id="KW-1185">Reference proteome</keyword>
<dbReference type="SUPFAM" id="SSF141259">
    <property type="entry name" value="CarD-like"/>
    <property type="match status" value="1"/>
</dbReference>
<proteinExistence type="predicted"/>
<gene>
    <name evidence="2" type="ORF">EH55_02145</name>
</gene>
<dbReference type="EMBL" id="JMKI01000002">
    <property type="protein sequence ID" value="KEJ93594.1"/>
    <property type="molecule type" value="Genomic_DNA"/>
</dbReference>
<dbReference type="Gene3D" id="1.20.58.1290">
    <property type="entry name" value="CarD-like, C-terminal domain"/>
    <property type="match status" value="1"/>
</dbReference>
<dbReference type="RefSeq" id="WP_051682509.1">
    <property type="nucleotide sequence ID" value="NZ_JMKI01000002.1"/>
</dbReference>
<organism evidence="2 3">
    <name type="scientific">Synergistes jonesii</name>
    <dbReference type="NCBI Taxonomy" id="2754"/>
    <lineage>
        <taxon>Bacteria</taxon>
        <taxon>Thermotogati</taxon>
        <taxon>Synergistota</taxon>
        <taxon>Synergistia</taxon>
        <taxon>Synergistales</taxon>
        <taxon>Synergistaceae</taxon>
        <taxon>Synergistes</taxon>
    </lineage>
</organism>
<evidence type="ECO:0000313" key="2">
    <source>
        <dbReference type="EMBL" id="KEJ93594.1"/>
    </source>
</evidence>
<evidence type="ECO:0000313" key="3">
    <source>
        <dbReference type="Proteomes" id="UP000027665"/>
    </source>
</evidence>
<dbReference type="SMART" id="SM01058">
    <property type="entry name" value="CarD_TRCF"/>
    <property type="match status" value="1"/>
</dbReference>
<protein>
    <recommendedName>
        <fullName evidence="1">CarD-like/TRCF RNAP-interacting domain-containing protein</fullName>
    </recommendedName>
</protein>
<comment type="caution">
    <text evidence="2">The sequence shown here is derived from an EMBL/GenBank/DDBJ whole genome shotgun (WGS) entry which is preliminary data.</text>
</comment>
<dbReference type="InterPro" id="IPR036101">
    <property type="entry name" value="CarD-like/TRCF_RID_sf"/>
</dbReference>
<dbReference type="AlphaFoldDB" id="A0A073IV04"/>
<name>A0A073IV04_9BACT</name>
<reference evidence="2 3" key="1">
    <citation type="submission" date="2014-04" db="EMBL/GenBank/DDBJ databases">
        <title>Draft Genome Sequence of Synergistes jonesii.</title>
        <authorList>
            <person name="Coil D.A."/>
            <person name="Eisen J.A."/>
            <person name="Holland-Moritz H.E."/>
        </authorList>
    </citation>
    <scope>NUCLEOTIDE SEQUENCE [LARGE SCALE GENOMIC DNA]</scope>
    <source>
        <strain evidence="2 3">78-1</strain>
    </source>
</reference>
<feature type="domain" description="CarD-like/TRCF RNAP-interacting" evidence="1">
    <location>
        <begin position="12"/>
        <end position="125"/>
    </location>
</feature>
<accession>A0A073IV04</accession>